<proteinExistence type="predicted"/>
<evidence type="ECO:0000313" key="1">
    <source>
        <dbReference type="EMBL" id="JAI04633.1"/>
    </source>
</evidence>
<name>A0A0E9XPF3_ANGAN</name>
<dbReference type="EMBL" id="GBXM01003947">
    <property type="protein sequence ID" value="JAI04631.1"/>
    <property type="molecule type" value="Transcribed_RNA"/>
</dbReference>
<protein>
    <submittedName>
        <fullName evidence="1">Uncharacterized protein</fullName>
    </submittedName>
</protein>
<dbReference type="EMBL" id="GBXM01003945">
    <property type="protein sequence ID" value="JAI04633.1"/>
    <property type="molecule type" value="Transcribed_RNA"/>
</dbReference>
<reference evidence="1" key="1">
    <citation type="submission" date="2014-11" db="EMBL/GenBank/DDBJ databases">
        <authorList>
            <person name="Amaro Gonzalez C."/>
        </authorList>
    </citation>
    <scope>NUCLEOTIDE SEQUENCE</scope>
</reference>
<accession>A0A0E9XPF3</accession>
<organism evidence="1">
    <name type="scientific">Anguilla anguilla</name>
    <name type="common">European freshwater eel</name>
    <name type="synonym">Muraena anguilla</name>
    <dbReference type="NCBI Taxonomy" id="7936"/>
    <lineage>
        <taxon>Eukaryota</taxon>
        <taxon>Metazoa</taxon>
        <taxon>Chordata</taxon>
        <taxon>Craniata</taxon>
        <taxon>Vertebrata</taxon>
        <taxon>Euteleostomi</taxon>
        <taxon>Actinopterygii</taxon>
        <taxon>Neopterygii</taxon>
        <taxon>Teleostei</taxon>
        <taxon>Anguilliformes</taxon>
        <taxon>Anguillidae</taxon>
        <taxon>Anguilla</taxon>
    </lineage>
</organism>
<sequence>MYTVLPTHFTVCL</sequence>
<reference evidence="1" key="2">
    <citation type="journal article" date="2015" name="Fish Shellfish Immunol.">
        <title>Early steps in the European eel (Anguilla anguilla)-Vibrio vulnificus interaction in the gills: Role of the RtxA13 toxin.</title>
        <authorList>
            <person name="Callol A."/>
            <person name="Pajuelo D."/>
            <person name="Ebbesson L."/>
            <person name="Teles M."/>
            <person name="MacKenzie S."/>
            <person name="Amaro C."/>
        </authorList>
    </citation>
    <scope>NUCLEOTIDE SEQUENCE</scope>
</reference>